<keyword evidence="4 5" id="KW-0804">Transcription</keyword>
<evidence type="ECO:0000256" key="5">
    <source>
        <dbReference type="HAMAP-Rule" id="MF_00081"/>
    </source>
</evidence>
<reference evidence="8" key="2">
    <citation type="journal article" date="2021" name="PeerJ">
        <title>Extensive microbial diversity within the chicken gut microbiome revealed by metagenomics and culture.</title>
        <authorList>
            <person name="Gilroy R."/>
            <person name="Ravi A."/>
            <person name="Getino M."/>
            <person name="Pursley I."/>
            <person name="Horton D.L."/>
            <person name="Alikhan N.F."/>
            <person name="Baker D."/>
            <person name="Gharbi K."/>
            <person name="Hall N."/>
            <person name="Watson M."/>
            <person name="Adriaenssens E.M."/>
            <person name="Foster-Nyarko E."/>
            <person name="Jarju S."/>
            <person name="Secka A."/>
            <person name="Antonio M."/>
            <person name="Oren A."/>
            <person name="Chaudhuri R.R."/>
            <person name="La Ragione R."/>
            <person name="Hildebrand F."/>
            <person name="Pallen M.J."/>
        </authorList>
    </citation>
    <scope>NUCLEOTIDE SEQUENCE</scope>
    <source>
        <strain evidence="8">CHK157-1446</strain>
    </source>
</reference>
<dbReference type="GO" id="GO:0003677">
    <property type="term" value="F:DNA binding"/>
    <property type="evidence" value="ECO:0007669"/>
    <property type="project" value="InterPro"/>
</dbReference>
<dbReference type="InterPro" id="IPR023120">
    <property type="entry name" value="WHTH_transcript_rep_HrcA_IDD"/>
</dbReference>
<dbReference type="InterPro" id="IPR036388">
    <property type="entry name" value="WH-like_DNA-bd_sf"/>
</dbReference>
<dbReference type="Pfam" id="PF01628">
    <property type="entry name" value="HrcA"/>
    <property type="match status" value="1"/>
</dbReference>
<dbReference type="AlphaFoldDB" id="A0A9D1JH91"/>
<dbReference type="SUPFAM" id="SSF46785">
    <property type="entry name" value="Winged helix' DNA-binding domain"/>
    <property type="match status" value="1"/>
</dbReference>
<keyword evidence="2 5" id="KW-0805">Transcription regulation</keyword>
<gene>
    <name evidence="5 8" type="primary">hrcA</name>
    <name evidence="8" type="ORF">IAD01_01650</name>
</gene>
<feature type="compositionally biased region" description="Acidic residues" evidence="6">
    <location>
        <begin position="349"/>
        <end position="363"/>
    </location>
</feature>
<dbReference type="GO" id="GO:0045892">
    <property type="term" value="P:negative regulation of DNA-templated transcription"/>
    <property type="evidence" value="ECO:0007669"/>
    <property type="project" value="UniProtKB-UniRule"/>
</dbReference>
<dbReference type="HAMAP" id="MF_00081">
    <property type="entry name" value="HrcA"/>
    <property type="match status" value="1"/>
</dbReference>
<sequence>MDDRKLKVLAAVVDEYIRTGEPVGSKAIMSYIRASSATIRNEMAELEKQGYLEQPHTSAGRVPTYAGYRLYVDRLMRTDPLSDEEKHRLDGVFSADEYSEERLVKSASNALAQITSCAAFVSSENPKFSVISKVEVIPTGKRLYVLLMITSSGKIKNRTCRLELDLTNEQLEYFTNFVKHNLEGVPLDVLSDEMLQKIETAMGTYLVVMSPLVKGIFDMSKEITEREVDVSGAKNLLECKDIDNHELMSFMDNSDELTKLVDDSFSGIHVLFSQEDENFVIGNSSIVSSNFFKDGKVAGHLGVIGPMRIDYKKIIPYIEYLTGKITEILSDDENAKSADESQSQSGSDDSGEIVFEDGEGDNR</sequence>
<dbReference type="InterPro" id="IPR002571">
    <property type="entry name" value="HrcA"/>
</dbReference>
<evidence type="ECO:0000256" key="2">
    <source>
        <dbReference type="ARBA" id="ARBA00023015"/>
    </source>
</evidence>
<dbReference type="Proteomes" id="UP000823982">
    <property type="component" value="Unassembled WGS sequence"/>
</dbReference>
<accession>A0A9D1JH91</accession>
<feature type="region of interest" description="Disordered" evidence="6">
    <location>
        <begin position="332"/>
        <end position="363"/>
    </location>
</feature>
<keyword evidence="3 5" id="KW-0346">Stress response</keyword>
<dbReference type="PANTHER" id="PTHR34824">
    <property type="entry name" value="HEAT-INDUCIBLE TRANSCRIPTION REPRESSOR HRCA"/>
    <property type="match status" value="1"/>
</dbReference>
<comment type="caution">
    <text evidence="8">The sequence shown here is derived from an EMBL/GenBank/DDBJ whole genome shotgun (WGS) entry which is preliminary data.</text>
</comment>
<reference evidence="8" key="1">
    <citation type="submission" date="2020-10" db="EMBL/GenBank/DDBJ databases">
        <authorList>
            <person name="Gilroy R."/>
        </authorList>
    </citation>
    <scope>NUCLEOTIDE SEQUENCE</scope>
    <source>
        <strain evidence="8">CHK157-1446</strain>
    </source>
</reference>
<dbReference type="SUPFAM" id="SSF55781">
    <property type="entry name" value="GAF domain-like"/>
    <property type="match status" value="1"/>
</dbReference>
<evidence type="ECO:0000259" key="7">
    <source>
        <dbReference type="Pfam" id="PF01628"/>
    </source>
</evidence>
<organism evidence="8 9">
    <name type="scientific">Candidatus Faeciplasma gallinarum</name>
    <dbReference type="NCBI Taxonomy" id="2840799"/>
    <lineage>
        <taxon>Bacteria</taxon>
        <taxon>Bacillati</taxon>
        <taxon>Bacillota</taxon>
        <taxon>Clostridia</taxon>
        <taxon>Eubacteriales</taxon>
        <taxon>Oscillospiraceae</taxon>
        <taxon>Oscillospiraceae incertae sedis</taxon>
        <taxon>Candidatus Faeciplasma</taxon>
    </lineage>
</organism>
<evidence type="ECO:0000313" key="9">
    <source>
        <dbReference type="Proteomes" id="UP000823982"/>
    </source>
</evidence>
<evidence type="ECO:0000256" key="4">
    <source>
        <dbReference type="ARBA" id="ARBA00023163"/>
    </source>
</evidence>
<dbReference type="PIRSF" id="PIRSF005485">
    <property type="entry name" value="HrcA"/>
    <property type="match status" value="1"/>
</dbReference>
<dbReference type="Gene3D" id="3.30.390.60">
    <property type="entry name" value="Heat-inducible transcription repressor hrca homolog, domain 3"/>
    <property type="match status" value="1"/>
</dbReference>
<dbReference type="Gene3D" id="1.10.10.10">
    <property type="entry name" value="Winged helix-like DNA-binding domain superfamily/Winged helix DNA-binding domain"/>
    <property type="match status" value="1"/>
</dbReference>
<dbReference type="EMBL" id="DVIR01000012">
    <property type="protein sequence ID" value="HIS24091.1"/>
    <property type="molecule type" value="Genomic_DNA"/>
</dbReference>
<comment type="function">
    <text evidence="5">Negative regulator of class I heat shock genes (grpE-dnaK-dnaJ and groELS operons). Prevents heat-shock induction of these operons.</text>
</comment>
<dbReference type="NCBIfam" id="TIGR00331">
    <property type="entry name" value="hrcA"/>
    <property type="match status" value="1"/>
</dbReference>
<comment type="similarity">
    <text evidence="5">Belongs to the HrcA family.</text>
</comment>
<dbReference type="InterPro" id="IPR029016">
    <property type="entry name" value="GAF-like_dom_sf"/>
</dbReference>
<name>A0A9D1JH91_9FIRM</name>
<evidence type="ECO:0000256" key="3">
    <source>
        <dbReference type="ARBA" id="ARBA00023016"/>
    </source>
</evidence>
<dbReference type="InterPro" id="IPR021153">
    <property type="entry name" value="HrcA_C"/>
</dbReference>
<protein>
    <recommendedName>
        <fullName evidence="5">Heat-inducible transcription repressor HrcA</fullName>
    </recommendedName>
</protein>
<dbReference type="Gene3D" id="3.30.450.40">
    <property type="match status" value="1"/>
</dbReference>
<dbReference type="InterPro" id="IPR036390">
    <property type="entry name" value="WH_DNA-bd_sf"/>
</dbReference>
<evidence type="ECO:0000313" key="8">
    <source>
        <dbReference type="EMBL" id="HIS24091.1"/>
    </source>
</evidence>
<dbReference type="PANTHER" id="PTHR34824:SF1">
    <property type="entry name" value="HEAT-INDUCIBLE TRANSCRIPTION REPRESSOR HRCA"/>
    <property type="match status" value="1"/>
</dbReference>
<keyword evidence="1 5" id="KW-0678">Repressor</keyword>
<evidence type="ECO:0000256" key="1">
    <source>
        <dbReference type="ARBA" id="ARBA00022491"/>
    </source>
</evidence>
<evidence type="ECO:0000256" key="6">
    <source>
        <dbReference type="SAM" id="MobiDB-lite"/>
    </source>
</evidence>
<proteinExistence type="inferred from homology"/>
<feature type="domain" description="Heat-inducible transcription repressor HrcA C-terminal" evidence="7">
    <location>
        <begin position="101"/>
        <end position="315"/>
    </location>
</feature>